<feature type="transmembrane region" description="Helical" evidence="8">
    <location>
        <begin position="176"/>
        <end position="196"/>
    </location>
</feature>
<dbReference type="OrthoDB" id="19261at2759"/>
<feature type="compositionally biased region" description="Polar residues" evidence="7">
    <location>
        <begin position="601"/>
        <end position="613"/>
    </location>
</feature>
<feature type="region of interest" description="Disordered" evidence="7">
    <location>
        <begin position="354"/>
        <end position="426"/>
    </location>
</feature>
<dbReference type="Proteomes" id="UP000799302">
    <property type="component" value="Unassembled WGS sequence"/>
</dbReference>
<name>A0A6A6UL02_9PEZI</name>
<evidence type="ECO:0000313" key="10">
    <source>
        <dbReference type="EMBL" id="KAF2672939.1"/>
    </source>
</evidence>
<protein>
    <recommendedName>
        <fullName evidence="9">Cytochrome b561 domain-containing protein</fullName>
    </recommendedName>
</protein>
<feature type="domain" description="Cytochrome b561" evidence="9">
    <location>
        <begin position="31"/>
        <end position="227"/>
    </location>
</feature>
<evidence type="ECO:0000256" key="6">
    <source>
        <dbReference type="ARBA" id="ARBA00023136"/>
    </source>
</evidence>
<evidence type="ECO:0000313" key="11">
    <source>
        <dbReference type="Proteomes" id="UP000799302"/>
    </source>
</evidence>
<evidence type="ECO:0000256" key="3">
    <source>
        <dbReference type="ARBA" id="ARBA00022692"/>
    </source>
</evidence>
<feature type="transmembrane region" description="Helical" evidence="8">
    <location>
        <begin position="136"/>
        <end position="155"/>
    </location>
</feature>
<keyword evidence="5 8" id="KW-1133">Transmembrane helix</keyword>
<dbReference type="SMART" id="SM00665">
    <property type="entry name" value="B561"/>
    <property type="match status" value="1"/>
</dbReference>
<dbReference type="PROSITE" id="PS50939">
    <property type="entry name" value="CYTOCHROME_B561"/>
    <property type="match status" value="1"/>
</dbReference>
<evidence type="ECO:0000256" key="4">
    <source>
        <dbReference type="ARBA" id="ARBA00022982"/>
    </source>
</evidence>
<dbReference type="PANTHER" id="PTHR47797:SF3">
    <property type="entry name" value="CYTOCHROME B561 DOMAIN-CONTAINING PROTEIN"/>
    <property type="match status" value="1"/>
</dbReference>
<keyword evidence="11" id="KW-1185">Reference proteome</keyword>
<dbReference type="CDD" id="cd08760">
    <property type="entry name" value="Cyt_b561_FRRS1_like"/>
    <property type="match status" value="1"/>
</dbReference>
<feature type="compositionally biased region" description="Polar residues" evidence="7">
    <location>
        <begin position="357"/>
        <end position="374"/>
    </location>
</feature>
<sequence length="792" mass="86194">MSNSPSISAPGSSTYNSKTLHVGDGTWDSARDDFLLPNLQGLNFATMQYNGMGNRFQDLPEYHKLVKGHGVLAAITFLGIVPAAIFIARFYWREPRWALRMHIWLQILTVFLSTVVLVLGWFAVGPSRSLTNPHHGIGVAIYVLIMFQAIWGWLVRKLDKGRVVWKVSVKLMLHQWVGRATALLAVAQVPLGLTLYGSPKVLFILYALWMFLLVTLYFFFSHRYQAGGGGDDGSMSYYTDGTRTDITTDRRNRRSSGGHGFLKAAAAGGLAATALGLFRKQKHDKEETVTSVSDNRPHGHGRQSRSSSYTGSSYDEKVEHGAKEHTWRNRILAGAGAAAAFGLAKNMFSRKKKTEEASQVSDYTSHSGYTGSRTDVSRMEEGRVPVTPSRTRIRHSEEDLSTIGPGVPAAAALGGSPSRHGRNRLRKSGGSILSEETAESYYSPGKEKIKRRNEEVGGTIAALGLAGYLKHKFGQRKDRREEERIERIKEEDRVQEERIQRRNSNRRFTGDGRPSGGRHNSFTESEVTPVTGSTPALSRHHMSRPGAGAGAVTAAAAAAEVLHGHNSHSQSRLHQGSRITVVDEESNLSHLPPPPIIGALNDSSGSEAYTSPGGSRRTRHHQASASYPPPPPLGGGRGAGVSSPPLSIKMKMRNDNGRQHVTLRRLSPAEAAAEREAARRARPGRAESVSSLGGGSGDERWRRTEARERIQDEEMRASRQSLGTHPSAMGGGSYADMPLPPPPPIPGAGSAMYSGDSTAAGSARADSNRRRRRAERAREAAAGRSGNKVEFT</sequence>
<organism evidence="10 11">
    <name type="scientific">Microthyrium microscopicum</name>
    <dbReference type="NCBI Taxonomy" id="703497"/>
    <lineage>
        <taxon>Eukaryota</taxon>
        <taxon>Fungi</taxon>
        <taxon>Dikarya</taxon>
        <taxon>Ascomycota</taxon>
        <taxon>Pezizomycotina</taxon>
        <taxon>Dothideomycetes</taxon>
        <taxon>Dothideomycetes incertae sedis</taxon>
        <taxon>Microthyriales</taxon>
        <taxon>Microthyriaceae</taxon>
        <taxon>Microthyrium</taxon>
    </lineage>
</organism>
<accession>A0A6A6UL02</accession>
<evidence type="ECO:0000256" key="2">
    <source>
        <dbReference type="ARBA" id="ARBA00022448"/>
    </source>
</evidence>
<dbReference type="GO" id="GO:0016020">
    <property type="term" value="C:membrane"/>
    <property type="evidence" value="ECO:0007669"/>
    <property type="project" value="UniProtKB-SubCell"/>
</dbReference>
<feature type="compositionally biased region" description="Low complexity" evidence="7">
    <location>
        <begin position="404"/>
        <end position="417"/>
    </location>
</feature>
<evidence type="ECO:0000256" key="7">
    <source>
        <dbReference type="SAM" id="MobiDB-lite"/>
    </source>
</evidence>
<feature type="region of interest" description="Disordered" evidence="7">
    <location>
        <begin position="282"/>
        <end position="322"/>
    </location>
</feature>
<keyword evidence="2" id="KW-0813">Transport</keyword>
<dbReference type="AlphaFoldDB" id="A0A6A6UL02"/>
<feature type="compositionally biased region" description="Polar residues" evidence="7">
    <location>
        <begin position="518"/>
        <end position="536"/>
    </location>
</feature>
<reference evidence="10" key="1">
    <citation type="journal article" date="2020" name="Stud. Mycol.">
        <title>101 Dothideomycetes genomes: a test case for predicting lifestyles and emergence of pathogens.</title>
        <authorList>
            <person name="Haridas S."/>
            <person name="Albert R."/>
            <person name="Binder M."/>
            <person name="Bloem J."/>
            <person name="Labutti K."/>
            <person name="Salamov A."/>
            <person name="Andreopoulos B."/>
            <person name="Baker S."/>
            <person name="Barry K."/>
            <person name="Bills G."/>
            <person name="Bluhm B."/>
            <person name="Cannon C."/>
            <person name="Castanera R."/>
            <person name="Culley D."/>
            <person name="Daum C."/>
            <person name="Ezra D."/>
            <person name="Gonzalez J."/>
            <person name="Henrissat B."/>
            <person name="Kuo A."/>
            <person name="Liang C."/>
            <person name="Lipzen A."/>
            <person name="Lutzoni F."/>
            <person name="Magnuson J."/>
            <person name="Mondo S."/>
            <person name="Nolan M."/>
            <person name="Ohm R."/>
            <person name="Pangilinan J."/>
            <person name="Park H.-J."/>
            <person name="Ramirez L."/>
            <person name="Alfaro M."/>
            <person name="Sun H."/>
            <person name="Tritt A."/>
            <person name="Yoshinaga Y."/>
            <person name="Zwiers L.-H."/>
            <person name="Turgeon B."/>
            <person name="Goodwin S."/>
            <person name="Spatafora J."/>
            <person name="Crous P."/>
            <person name="Grigoriev I."/>
        </authorList>
    </citation>
    <scope>NUCLEOTIDE SEQUENCE</scope>
    <source>
        <strain evidence="10">CBS 115976</strain>
    </source>
</reference>
<keyword evidence="3 8" id="KW-0812">Transmembrane</keyword>
<keyword evidence="4" id="KW-0249">Electron transport</keyword>
<dbReference type="Gene3D" id="1.20.120.1770">
    <property type="match status" value="1"/>
</dbReference>
<evidence type="ECO:0000256" key="5">
    <source>
        <dbReference type="ARBA" id="ARBA00022989"/>
    </source>
</evidence>
<feature type="transmembrane region" description="Helical" evidence="8">
    <location>
        <begin position="70"/>
        <end position="91"/>
    </location>
</feature>
<proteinExistence type="predicted"/>
<feature type="region of interest" description="Disordered" evidence="7">
    <location>
        <begin position="586"/>
        <end position="792"/>
    </location>
</feature>
<comment type="subcellular location">
    <subcellularLocation>
        <location evidence="1">Membrane</location>
    </subcellularLocation>
</comment>
<evidence type="ECO:0000256" key="8">
    <source>
        <dbReference type="SAM" id="Phobius"/>
    </source>
</evidence>
<gene>
    <name evidence="10" type="ORF">BT63DRAFT_421135</name>
</gene>
<evidence type="ECO:0000259" key="9">
    <source>
        <dbReference type="PROSITE" id="PS50939"/>
    </source>
</evidence>
<feature type="transmembrane region" description="Helical" evidence="8">
    <location>
        <begin position="260"/>
        <end position="278"/>
    </location>
</feature>
<feature type="transmembrane region" description="Helical" evidence="8">
    <location>
        <begin position="103"/>
        <end position="124"/>
    </location>
</feature>
<feature type="compositionally biased region" description="Low complexity" evidence="7">
    <location>
        <begin position="304"/>
        <end position="313"/>
    </location>
</feature>
<feature type="compositionally biased region" description="Basic and acidic residues" evidence="7">
    <location>
        <begin position="697"/>
        <end position="717"/>
    </location>
</feature>
<evidence type="ECO:0000256" key="1">
    <source>
        <dbReference type="ARBA" id="ARBA00004370"/>
    </source>
</evidence>
<feature type="region of interest" description="Disordered" evidence="7">
    <location>
        <begin position="492"/>
        <end position="551"/>
    </location>
</feature>
<keyword evidence="6 8" id="KW-0472">Membrane</keyword>
<dbReference type="PANTHER" id="PTHR47797">
    <property type="entry name" value="DEHYDROGENASE, PUTATIVE (AFU_ORTHOLOGUE AFUA_8G05805)-RELATED"/>
    <property type="match status" value="1"/>
</dbReference>
<feature type="transmembrane region" description="Helical" evidence="8">
    <location>
        <begin position="202"/>
        <end position="220"/>
    </location>
</feature>
<dbReference type="EMBL" id="MU004231">
    <property type="protein sequence ID" value="KAF2672939.1"/>
    <property type="molecule type" value="Genomic_DNA"/>
</dbReference>
<dbReference type="InterPro" id="IPR006593">
    <property type="entry name" value="Cyt_b561/ferric_Rdtase_TM"/>
</dbReference>